<accession>A0A161WIW3</accession>
<dbReference type="AlphaFoldDB" id="A0A161WIW3"/>
<dbReference type="InterPro" id="IPR012340">
    <property type="entry name" value="NA-bd_OB-fold"/>
</dbReference>
<dbReference type="RefSeq" id="WP_066624689.1">
    <property type="nucleotide sequence ID" value="NZ_FQXL01000005.1"/>
</dbReference>
<reference evidence="1 2" key="1">
    <citation type="submission" date="2016-04" db="EMBL/GenBank/DDBJ databases">
        <title>Genome sequence of Clostridium magnum DSM 2767.</title>
        <authorList>
            <person name="Poehlein A."/>
            <person name="Uhlig R."/>
            <person name="Fischer R."/>
            <person name="Bahl H."/>
            <person name="Daniel R."/>
        </authorList>
    </citation>
    <scope>NUCLEOTIDE SEQUENCE [LARGE SCALE GENOMIC DNA]</scope>
    <source>
        <strain evidence="1 2">DSM 2767</strain>
    </source>
</reference>
<protein>
    <recommendedName>
        <fullName evidence="3">DUF35 domain-containing protein</fullName>
    </recommendedName>
</protein>
<name>A0A161WIW3_9CLOT</name>
<sequence>MGETMYAYKCTICGEFHHPKHCVCRKCGNRTFEQVTLEGEVTLLTYTKVYNLPEGYMKPYLYFGIVKFENGLTVSGQLEVNNPAIGMKLTSKVGIIKEGTNSDYYGFIFEEKK</sequence>
<evidence type="ECO:0000313" key="2">
    <source>
        <dbReference type="Proteomes" id="UP000076603"/>
    </source>
</evidence>
<dbReference type="EMBL" id="LWAE01000003">
    <property type="protein sequence ID" value="KZL91645.1"/>
    <property type="molecule type" value="Genomic_DNA"/>
</dbReference>
<gene>
    <name evidence="1" type="ORF">CLMAG_34040</name>
</gene>
<dbReference type="PANTHER" id="PTHR34075:SF5">
    <property type="entry name" value="BLR3430 PROTEIN"/>
    <property type="match status" value="1"/>
</dbReference>
<dbReference type="PANTHER" id="PTHR34075">
    <property type="entry name" value="BLR3430 PROTEIN"/>
    <property type="match status" value="1"/>
</dbReference>
<evidence type="ECO:0008006" key="3">
    <source>
        <dbReference type="Google" id="ProtNLM"/>
    </source>
</evidence>
<dbReference type="SUPFAM" id="SSF50249">
    <property type="entry name" value="Nucleic acid-binding proteins"/>
    <property type="match status" value="1"/>
</dbReference>
<organism evidence="1 2">
    <name type="scientific">Clostridium magnum DSM 2767</name>
    <dbReference type="NCBI Taxonomy" id="1121326"/>
    <lineage>
        <taxon>Bacteria</taxon>
        <taxon>Bacillati</taxon>
        <taxon>Bacillota</taxon>
        <taxon>Clostridia</taxon>
        <taxon>Eubacteriales</taxon>
        <taxon>Clostridiaceae</taxon>
        <taxon>Clostridium</taxon>
    </lineage>
</organism>
<keyword evidence="2" id="KW-1185">Reference proteome</keyword>
<dbReference type="PATRIC" id="fig|1121326.3.peg.3442"/>
<dbReference type="STRING" id="1121326.CLMAG_34040"/>
<proteinExistence type="predicted"/>
<dbReference type="Proteomes" id="UP000076603">
    <property type="component" value="Unassembled WGS sequence"/>
</dbReference>
<dbReference type="InterPro" id="IPR052513">
    <property type="entry name" value="Thioester_dehydratase-like"/>
</dbReference>
<comment type="caution">
    <text evidence="1">The sequence shown here is derived from an EMBL/GenBank/DDBJ whole genome shotgun (WGS) entry which is preliminary data.</text>
</comment>
<evidence type="ECO:0000313" key="1">
    <source>
        <dbReference type="EMBL" id="KZL91645.1"/>
    </source>
</evidence>